<dbReference type="STRING" id="445961.IW15_05345"/>
<dbReference type="AlphaFoldDB" id="A0A086ADU6"/>
<accession>A0A086ADU6</accession>
<proteinExistence type="predicted"/>
<dbReference type="Pfam" id="PF13714">
    <property type="entry name" value="PEP_mutase"/>
    <property type="match status" value="1"/>
</dbReference>
<comment type="caution">
    <text evidence="1">The sequence shown here is derived from an EMBL/GenBank/DDBJ whole genome shotgun (WGS) entry which is preliminary data.</text>
</comment>
<keyword evidence="2" id="KW-1185">Reference proteome</keyword>
<organism evidence="1 2">
    <name type="scientific">Chryseobacterium soli</name>
    <dbReference type="NCBI Taxonomy" id="445961"/>
    <lineage>
        <taxon>Bacteria</taxon>
        <taxon>Pseudomonadati</taxon>
        <taxon>Bacteroidota</taxon>
        <taxon>Flavobacteriia</taxon>
        <taxon>Flavobacteriales</taxon>
        <taxon>Weeksellaceae</taxon>
        <taxon>Chryseobacterium group</taxon>
        <taxon>Chryseobacterium</taxon>
    </lineage>
</organism>
<protein>
    <submittedName>
        <fullName evidence="1">Carboxyvinyl-carboxyphosphonate phosphorylmutase</fullName>
    </submittedName>
</protein>
<dbReference type="eggNOG" id="COG2513">
    <property type="taxonomic scope" value="Bacteria"/>
</dbReference>
<sequence length="258" mass="28763">MTAIQKFKELHEQNEPLLIGNVWNVQSAKVYEKSGYKAIATSSSAVAFSLGYEDGENMSFEEYFYIVERILKSVSVPLSVDLEGGYGKTADEIVLNISRLAKAGVVGINIEDSVIIDGTRKLLSAEDFFEKLNTIIKKLKEQDIEIFVNVRIDPFLLGVENAVEETLQRMKIIEEVGADGIFVPCITEVQDIEHVIHAAQLPFSVMCMPDLPDFKTLKELGVKRISSGNFLNGYIYDQLEAAVLKISAEQNFSPIFIS</sequence>
<name>A0A086ADU6_9FLAO</name>
<evidence type="ECO:0000313" key="1">
    <source>
        <dbReference type="EMBL" id="KFF14860.1"/>
    </source>
</evidence>
<dbReference type="InterPro" id="IPR039556">
    <property type="entry name" value="ICL/PEPM"/>
</dbReference>
<reference evidence="1 2" key="1">
    <citation type="submission" date="2014-07" db="EMBL/GenBank/DDBJ databases">
        <title>Genome of Chryseobacterium soli DSM 19298.</title>
        <authorList>
            <person name="Stropko S.J."/>
            <person name="Pipes S.E."/>
            <person name="Newman J."/>
        </authorList>
    </citation>
    <scope>NUCLEOTIDE SEQUENCE [LARGE SCALE GENOMIC DNA]</scope>
    <source>
        <strain evidence="1 2">DSM 19298</strain>
    </source>
</reference>
<dbReference type="OrthoDB" id="9780430at2"/>
<dbReference type="PANTHER" id="PTHR42905:SF16">
    <property type="entry name" value="CARBOXYPHOSPHONOENOLPYRUVATE PHOSPHONOMUTASE-LIKE PROTEIN (AFU_ORTHOLOGUE AFUA_5G07230)"/>
    <property type="match status" value="1"/>
</dbReference>
<dbReference type="InterPro" id="IPR040442">
    <property type="entry name" value="Pyrv_kinase-like_dom_sf"/>
</dbReference>
<dbReference type="Proteomes" id="UP000028705">
    <property type="component" value="Unassembled WGS sequence"/>
</dbReference>
<dbReference type="GO" id="GO:0003824">
    <property type="term" value="F:catalytic activity"/>
    <property type="evidence" value="ECO:0007669"/>
    <property type="project" value="InterPro"/>
</dbReference>
<dbReference type="Gene3D" id="3.20.20.60">
    <property type="entry name" value="Phosphoenolpyruvate-binding domains"/>
    <property type="match status" value="1"/>
</dbReference>
<dbReference type="CDD" id="cd00377">
    <property type="entry name" value="ICL_PEPM"/>
    <property type="match status" value="1"/>
</dbReference>
<dbReference type="SUPFAM" id="SSF51621">
    <property type="entry name" value="Phosphoenolpyruvate/pyruvate domain"/>
    <property type="match status" value="1"/>
</dbReference>
<evidence type="ECO:0000313" key="2">
    <source>
        <dbReference type="Proteomes" id="UP000028705"/>
    </source>
</evidence>
<dbReference type="EMBL" id="JPRH01000001">
    <property type="protein sequence ID" value="KFF14860.1"/>
    <property type="molecule type" value="Genomic_DNA"/>
</dbReference>
<dbReference type="RefSeq" id="WP_034709881.1">
    <property type="nucleotide sequence ID" value="NZ_JPRH01000001.1"/>
</dbReference>
<gene>
    <name evidence="1" type="ORF">IW15_05345</name>
</gene>
<dbReference type="PANTHER" id="PTHR42905">
    <property type="entry name" value="PHOSPHOENOLPYRUVATE CARBOXYLASE"/>
    <property type="match status" value="1"/>
</dbReference>
<dbReference type="InterPro" id="IPR015813">
    <property type="entry name" value="Pyrv/PenolPyrv_kinase-like_dom"/>
</dbReference>